<reference evidence="4" key="1">
    <citation type="journal article" date="2014" name="Int. J. Syst. Evol. Microbiol.">
        <title>Complete genome sequence of Corynebacterium casei LMG S-19264T (=DSM 44701T), isolated from a smear-ripened cheese.</title>
        <authorList>
            <consortium name="US DOE Joint Genome Institute (JGI-PGF)"/>
            <person name="Walter F."/>
            <person name="Albersmeier A."/>
            <person name="Kalinowski J."/>
            <person name="Ruckert C."/>
        </authorList>
    </citation>
    <scope>NUCLEOTIDE SEQUENCE</scope>
    <source>
        <strain evidence="4">JCM 4654</strain>
    </source>
</reference>
<evidence type="ECO:0000256" key="1">
    <source>
        <dbReference type="ARBA" id="ARBA00022801"/>
    </source>
</evidence>
<dbReference type="InterPro" id="IPR023365">
    <property type="entry name" value="Sortase_dom-sf"/>
</dbReference>
<evidence type="ECO:0000313" key="5">
    <source>
        <dbReference type="Proteomes" id="UP000608955"/>
    </source>
</evidence>
<dbReference type="Gene3D" id="2.40.260.10">
    <property type="entry name" value="Sortase"/>
    <property type="match status" value="1"/>
</dbReference>
<name>A0A918YBE7_9ACTN</name>
<dbReference type="AlphaFoldDB" id="A0A918YBE7"/>
<feature type="region of interest" description="Disordered" evidence="2">
    <location>
        <begin position="54"/>
        <end position="77"/>
    </location>
</feature>
<evidence type="ECO:0000256" key="3">
    <source>
        <dbReference type="SAM" id="Phobius"/>
    </source>
</evidence>
<dbReference type="CDD" id="cd05829">
    <property type="entry name" value="Sortase_F"/>
    <property type="match status" value="1"/>
</dbReference>
<protein>
    <recommendedName>
        <fullName evidence="6">Class F sortase</fullName>
    </recommendedName>
</protein>
<dbReference type="SUPFAM" id="SSF63817">
    <property type="entry name" value="Sortase"/>
    <property type="match status" value="1"/>
</dbReference>
<evidence type="ECO:0008006" key="6">
    <source>
        <dbReference type="Google" id="ProtNLM"/>
    </source>
</evidence>
<accession>A0A918YBE7</accession>
<keyword evidence="3" id="KW-0812">Transmembrane</keyword>
<gene>
    <name evidence="4" type="ORF">GCM10010508_63570</name>
</gene>
<keyword evidence="3" id="KW-0472">Membrane</keyword>
<proteinExistence type="predicted"/>
<feature type="transmembrane region" description="Helical" evidence="3">
    <location>
        <begin position="26"/>
        <end position="46"/>
    </location>
</feature>
<sequence length="231" mass="24390">MVSSQSPGADQPGTDGNLTRRRRRPLLLAALAAGVGVGALLVHQSVHHPVESLGKPASVITPSSQRPTAARADDKALPRSVPTRISIPAIGVDAPFTKLSLDPSGRLQVPPMDNKNLVGWFREGASPGERGASIVVGHLDTQSGPAVFADLESLEAGNSVDIARADGVVAHFEVDSVQTFSKSDFPDDKVYADTATPTLRLITCGGTFNRTAKDYEDNVVVFAHLKPARQK</sequence>
<evidence type="ECO:0000256" key="2">
    <source>
        <dbReference type="SAM" id="MobiDB-lite"/>
    </source>
</evidence>
<dbReference type="InterPro" id="IPR042001">
    <property type="entry name" value="Sortase_F"/>
</dbReference>
<evidence type="ECO:0000313" key="4">
    <source>
        <dbReference type="EMBL" id="GHD96111.1"/>
    </source>
</evidence>
<feature type="region of interest" description="Disordered" evidence="2">
    <location>
        <begin position="1"/>
        <end position="21"/>
    </location>
</feature>
<reference evidence="4" key="2">
    <citation type="submission" date="2020-09" db="EMBL/GenBank/DDBJ databases">
        <authorList>
            <person name="Sun Q."/>
            <person name="Ohkuma M."/>
        </authorList>
    </citation>
    <scope>NUCLEOTIDE SEQUENCE</scope>
    <source>
        <strain evidence="4">JCM 4654</strain>
    </source>
</reference>
<comment type="caution">
    <text evidence="4">The sequence shown here is derived from an EMBL/GenBank/DDBJ whole genome shotgun (WGS) entry which is preliminary data.</text>
</comment>
<dbReference type="EMBL" id="BMVF01000025">
    <property type="protein sequence ID" value="GHD96111.1"/>
    <property type="molecule type" value="Genomic_DNA"/>
</dbReference>
<dbReference type="GO" id="GO:0016787">
    <property type="term" value="F:hydrolase activity"/>
    <property type="evidence" value="ECO:0007669"/>
    <property type="project" value="UniProtKB-KW"/>
</dbReference>
<dbReference type="Proteomes" id="UP000608955">
    <property type="component" value="Unassembled WGS sequence"/>
</dbReference>
<keyword evidence="3" id="KW-1133">Transmembrane helix</keyword>
<organism evidence="4 5">
    <name type="scientific">Streptomyces naganishii JCM 4654</name>
    <dbReference type="NCBI Taxonomy" id="1306179"/>
    <lineage>
        <taxon>Bacteria</taxon>
        <taxon>Bacillati</taxon>
        <taxon>Actinomycetota</taxon>
        <taxon>Actinomycetes</taxon>
        <taxon>Kitasatosporales</taxon>
        <taxon>Streptomycetaceae</taxon>
        <taxon>Streptomyces</taxon>
    </lineage>
</organism>
<dbReference type="InterPro" id="IPR005754">
    <property type="entry name" value="Sortase"/>
</dbReference>
<dbReference type="RefSeq" id="WP_190181315.1">
    <property type="nucleotide sequence ID" value="NZ_BMVF01000025.1"/>
</dbReference>
<dbReference type="NCBIfam" id="NF033748">
    <property type="entry name" value="class_F_sortase"/>
    <property type="match status" value="1"/>
</dbReference>
<keyword evidence="1" id="KW-0378">Hydrolase</keyword>
<dbReference type="Pfam" id="PF04203">
    <property type="entry name" value="Sortase"/>
    <property type="match status" value="1"/>
</dbReference>
<keyword evidence="5" id="KW-1185">Reference proteome</keyword>